<dbReference type="SUPFAM" id="SSF52833">
    <property type="entry name" value="Thioredoxin-like"/>
    <property type="match status" value="1"/>
</dbReference>
<dbReference type="GO" id="GO:0043295">
    <property type="term" value="F:glutathione binding"/>
    <property type="evidence" value="ECO:0007669"/>
    <property type="project" value="TreeGrafter"/>
</dbReference>
<dbReference type="Pfam" id="PF02798">
    <property type="entry name" value="GST_N"/>
    <property type="match status" value="1"/>
</dbReference>
<dbReference type="GO" id="GO:0004364">
    <property type="term" value="F:glutathione transferase activity"/>
    <property type="evidence" value="ECO:0007669"/>
    <property type="project" value="UniProtKB-EC"/>
</dbReference>
<evidence type="ECO:0000313" key="8">
    <source>
        <dbReference type="Proteomes" id="UP001220324"/>
    </source>
</evidence>
<comment type="similarity">
    <text evidence="4">Belongs to the GST superfamily.</text>
</comment>
<evidence type="ECO:0000256" key="1">
    <source>
        <dbReference type="ARBA" id="ARBA00012452"/>
    </source>
</evidence>
<dbReference type="PROSITE" id="PS50404">
    <property type="entry name" value="GST_NTER"/>
    <property type="match status" value="1"/>
</dbReference>
<dbReference type="PROSITE" id="PS50405">
    <property type="entry name" value="GST_CTER"/>
    <property type="match status" value="1"/>
</dbReference>
<keyword evidence="8" id="KW-1185">Reference proteome</keyword>
<dbReference type="Proteomes" id="UP001220324">
    <property type="component" value="Unassembled WGS sequence"/>
</dbReference>
<dbReference type="Gene3D" id="1.20.1050.10">
    <property type="match status" value="1"/>
</dbReference>
<dbReference type="AlphaFoldDB" id="A0AAD6D3X7"/>
<dbReference type="PANTHER" id="PTHR43900:SF3">
    <property type="entry name" value="GLUTATHIONE S-TRANSFERASE RHO"/>
    <property type="match status" value="1"/>
</dbReference>
<dbReference type="Pfam" id="PF00043">
    <property type="entry name" value="GST_C"/>
    <property type="match status" value="1"/>
</dbReference>
<dbReference type="SFLD" id="SFLDG00358">
    <property type="entry name" value="Main_(cytGST)"/>
    <property type="match status" value="1"/>
</dbReference>
<dbReference type="InterPro" id="IPR036282">
    <property type="entry name" value="Glutathione-S-Trfase_C_sf"/>
</dbReference>
<dbReference type="InterPro" id="IPR010987">
    <property type="entry name" value="Glutathione-S-Trfase_C-like"/>
</dbReference>
<dbReference type="InterPro" id="IPR036249">
    <property type="entry name" value="Thioredoxin-like_sf"/>
</dbReference>
<keyword evidence="2" id="KW-0808">Transferase</keyword>
<feature type="domain" description="GST N-terminal" evidence="5">
    <location>
        <begin position="2"/>
        <end position="84"/>
    </location>
</feature>
<evidence type="ECO:0000256" key="4">
    <source>
        <dbReference type="RuleBase" id="RU003494"/>
    </source>
</evidence>
<dbReference type="GO" id="GO:0006749">
    <property type="term" value="P:glutathione metabolic process"/>
    <property type="evidence" value="ECO:0007669"/>
    <property type="project" value="TreeGrafter"/>
</dbReference>
<accession>A0AAD6D3X7</accession>
<dbReference type="SFLD" id="SFLDS00019">
    <property type="entry name" value="Glutathione_Transferase_(cytos"/>
    <property type="match status" value="1"/>
</dbReference>
<dbReference type="GO" id="GO:0005737">
    <property type="term" value="C:cytoplasm"/>
    <property type="evidence" value="ECO:0007669"/>
    <property type="project" value="TreeGrafter"/>
</dbReference>
<gene>
    <name evidence="7" type="ORF">N7494_004898</name>
</gene>
<sequence>MSAAKVYGSIFSTCTQRVLVTLEEAGAAYQLIDVSMQAGQHKDPTYVAEKHPFAKVPTYEDESVKLFESRAICRYLANRYSQKVDLLGSELGLALMEQAASVEYSYFDPPFKGLAYEKIFKRMMGHGEPDAHLVNVYEEQIHQCFDYYESLLAKQTYLAGNTYTIIDVFHLPWFAFVDKLGIGQEVETRPHLLAWWKLVSQRPAWNAVRRKIG</sequence>
<comment type="caution">
    <text evidence="7">The sequence shown here is derived from an EMBL/GenBank/DDBJ whole genome shotgun (WGS) entry which is preliminary data.</text>
</comment>
<dbReference type="EMBL" id="JAQIZZ010000003">
    <property type="protein sequence ID" value="KAJ5547313.1"/>
    <property type="molecule type" value="Genomic_DNA"/>
</dbReference>
<proteinExistence type="inferred from homology"/>
<organism evidence="7 8">
    <name type="scientific">Penicillium frequentans</name>
    <dbReference type="NCBI Taxonomy" id="3151616"/>
    <lineage>
        <taxon>Eukaryota</taxon>
        <taxon>Fungi</taxon>
        <taxon>Dikarya</taxon>
        <taxon>Ascomycota</taxon>
        <taxon>Pezizomycotina</taxon>
        <taxon>Eurotiomycetes</taxon>
        <taxon>Eurotiomycetidae</taxon>
        <taxon>Eurotiales</taxon>
        <taxon>Aspergillaceae</taxon>
        <taxon>Penicillium</taxon>
    </lineage>
</organism>
<dbReference type="PANTHER" id="PTHR43900">
    <property type="entry name" value="GLUTATHIONE S-TRANSFERASE RHO"/>
    <property type="match status" value="1"/>
</dbReference>
<dbReference type="InterPro" id="IPR004045">
    <property type="entry name" value="Glutathione_S-Trfase_N"/>
</dbReference>
<name>A0AAD6D3X7_9EURO</name>
<dbReference type="EC" id="2.5.1.18" evidence="1"/>
<dbReference type="FunFam" id="3.40.30.10:FF:000016">
    <property type="entry name" value="Glutathione S-transferase F2"/>
    <property type="match status" value="1"/>
</dbReference>
<protein>
    <recommendedName>
        <fullName evidence="1">glutathione transferase</fullName>
        <ecNumber evidence="1">2.5.1.18</ecNumber>
    </recommendedName>
</protein>
<comment type="catalytic activity">
    <reaction evidence="3">
        <text>RX + glutathione = an S-substituted glutathione + a halide anion + H(+)</text>
        <dbReference type="Rhea" id="RHEA:16437"/>
        <dbReference type="ChEBI" id="CHEBI:15378"/>
        <dbReference type="ChEBI" id="CHEBI:16042"/>
        <dbReference type="ChEBI" id="CHEBI:17792"/>
        <dbReference type="ChEBI" id="CHEBI:57925"/>
        <dbReference type="ChEBI" id="CHEBI:90779"/>
        <dbReference type="EC" id="2.5.1.18"/>
    </reaction>
</comment>
<dbReference type="Gene3D" id="3.40.30.10">
    <property type="entry name" value="Glutaredoxin"/>
    <property type="match status" value="1"/>
</dbReference>
<dbReference type="InterPro" id="IPR004046">
    <property type="entry name" value="GST_C"/>
</dbReference>
<evidence type="ECO:0000259" key="6">
    <source>
        <dbReference type="PROSITE" id="PS50405"/>
    </source>
</evidence>
<reference evidence="7 8" key="1">
    <citation type="journal article" date="2023" name="IMA Fungus">
        <title>Comparative genomic study of the Penicillium genus elucidates a diverse pangenome and 15 lateral gene transfer events.</title>
        <authorList>
            <person name="Petersen C."/>
            <person name="Sorensen T."/>
            <person name="Nielsen M.R."/>
            <person name="Sondergaard T.E."/>
            <person name="Sorensen J.L."/>
            <person name="Fitzpatrick D.A."/>
            <person name="Frisvad J.C."/>
            <person name="Nielsen K.L."/>
        </authorList>
    </citation>
    <scope>NUCLEOTIDE SEQUENCE [LARGE SCALE GENOMIC DNA]</scope>
    <source>
        <strain evidence="7 8">IBT 35679</strain>
    </source>
</reference>
<dbReference type="InterPro" id="IPR040079">
    <property type="entry name" value="Glutathione_S-Trfase"/>
</dbReference>
<dbReference type="SUPFAM" id="SSF47616">
    <property type="entry name" value="GST C-terminal domain-like"/>
    <property type="match status" value="1"/>
</dbReference>
<evidence type="ECO:0000313" key="7">
    <source>
        <dbReference type="EMBL" id="KAJ5547313.1"/>
    </source>
</evidence>
<evidence type="ECO:0000256" key="3">
    <source>
        <dbReference type="ARBA" id="ARBA00047960"/>
    </source>
</evidence>
<evidence type="ECO:0000256" key="2">
    <source>
        <dbReference type="ARBA" id="ARBA00022679"/>
    </source>
</evidence>
<feature type="domain" description="GST C-terminal" evidence="6">
    <location>
        <begin position="89"/>
        <end position="213"/>
    </location>
</feature>
<evidence type="ECO:0000259" key="5">
    <source>
        <dbReference type="PROSITE" id="PS50404"/>
    </source>
</evidence>